<dbReference type="PROSITE" id="PS50850">
    <property type="entry name" value="MFS"/>
    <property type="match status" value="1"/>
</dbReference>
<dbReference type="Pfam" id="PF07690">
    <property type="entry name" value="MFS_1"/>
    <property type="match status" value="1"/>
</dbReference>
<keyword evidence="5 8" id="KW-0812">Transmembrane</keyword>
<dbReference type="InterPro" id="IPR036259">
    <property type="entry name" value="MFS_trans_sf"/>
</dbReference>
<dbReference type="GO" id="GO:0022857">
    <property type="term" value="F:transmembrane transporter activity"/>
    <property type="evidence" value="ECO:0007669"/>
    <property type="project" value="InterPro"/>
</dbReference>
<name>A0A6P2TMP2_BURL3</name>
<feature type="domain" description="Major facilitator superfamily (MFS) profile" evidence="9">
    <location>
        <begin position="7"/>
        <end position="380"/>
    </location>
</feature>
<keyword evidence="7 8" id="KW-0472">Membrane</keyword>
<evidence type="ECO:0000256" key="1">
    <source>
        <dbReference type="ARBA" id="ARBA00004651"/>
    </source>
</evidence>
<protein>
    <submittedName>
        <fullName evidence="10">Major facilitator superfamily transporter</fullName>
    </submittedName>
</protein>
<feature type="transmembrane region" description="Helical" evidence="8">
    <location>
        <begin position="272"/>
        <end position="290"/>
    </location>
</feature>
<feature type="transmembrane region" description="Helical" evidence="8">
    <location>
        <begin position="296"/>
        <end position="316"/>
    </location>
</feature>
<feature type="transmembrane region" description="Helical" evidence="8">
    <location>
        <begin position="248"/>
        <end position="265"/>
    </location>
</feature>
<comment type="subcellular location">
    <subcellularLocation>
        <location evidence="1">Cell membrane</location>
        <topology evidence="1">Multi-pass membrane protein</topology>
    </subcellularLocation>
</comment>
<evidence type="ECO:0000256" key="2">
    <source>
        <dbReference type="ARBA" id="ARBA00008335"/>
    </source>
</evidence>
<feature type="transmembrane region" description="Helical" evidence="8">
    <location>
        <begin position="156"/>
        <end position="178"/>
    </location>
</feature>
<feature type="transmembrane region" description="Helical" evidence="8">
    <location>
        <begin position="129"/>
        <end position="150"/>
    </location>
</feature>
<feature type="transmembrane region" description="Helical" evidence="8">
    <location>
        <begin position="73"/>
        <end position="92"/>
    </location>
</feature>
<feature type="transmembrane region" description="Helical" evidence="8">
    <location>
        <begin position="36"/>
        <end position="61"/>
    </location>
</feature>
<dbReference type="PANTHER" id="PTHR43271:SF2">
    <property type="entry name" value="BLL2771 PROTEIN"/>
    <property type="match status" value="1"/>
</dbReference>
<dbReference type="SUPFAM" id="SSF103473">
    <property type="entry name" value="MFS general substrate transporter"/>
    <property type="match status" value="1"/>
</dbReference>
<dbReference type="AlphaFoldDB" id="A0A6P2TMP2"/>
<sequence>MKHPYAVIALLSVSGLAVVSQLYLPLPLLGLIGQRFGLGAAGAGAAMGAFSFAYACGFLVFGPLSDRIGRKPVMVAGLLLLAVITLLLGGASTPGELIAGRALQGLATASFPPAALAYLAEALPARARLWGLASLSTAFLLAGLIGQIYGGLVGRAYGLGWAFALPCPLYLAAAVLLARQPAETRVVSRGGPSIVANFVTVLRHRELRSVYGPALLLLMCFVAFYIGLDRYLGVQLREAGLDPLTTRAIAMPGFLMPLAVPVLMPRLGAQRMVTLGLVVALAGLLCSALADGVVSALIASVIFVAGIGIGVPSLIARTNLLAAAEWRGQAVAVYSFVLFSGASFGPWLASVASPLSAPAFFVCLAVLMACAITLSLPSSRPAPVVVSSNH</sequence>
<evidence type="ECO:0000313" key="11">
    <source>
        <dbReference type="Proteomes" id="UP000494260"/>
    </source>
</evidence>
<reference evidence="10 11" key="1">
    <citation type="submission" date="2019-09" db="EMBL/GenBank/DDBJ databases">
        <authorList>
            <person name="Depoorter E."/>
        </authorList>
    </citation>
    <scope>NUCLEOTIDE SEQUENCE [LARGE SCALE GENOMIC DNA]</scope>
    <source>
        <strain evidence="10">R-18109</strain>
    </source>
</reference>
<evidence type="ECO:0000256" key="8">
    <source>
        <dbReference type="SAM" id="Phobius"/>
    </source>
</evidence>
<dbReference type="GO" id="GO:0005886">
    <property type="term" value="C:plasma membrane"/>
    <property type="evidence" value="ECO:0007669"/>
    <property type="project" value="UniProtKB-SubCell"/>
</dbReference>
<feature type="transmembrane region" description="Helical" evidence="8">
    <location>
        <begin position="355"/>
        <end position="376"/>
    </location>
</feature>
<accession>A0A6P2TMP2</accession>
<dbReference type="PANTHER" id="PTHR43271">
    <property type="entry name" value="BLL2771 PROTEIN"/>
    <property type="match status" value="1"/>
</dbReference>
<feature type="transmembrane region" description="Helical" evidence="8">
    <location>
        <begin position="98"/>
        <end position="120"/>
    </location>
</feature>
<evidence type="ECO:0000259" key="9">
    <source>
        <dbReference type="PROSITE" id="PS50850"/>
    </source>
</evidence>
<keyword evidence="4" id="KW-1003">Cell membrane</keyword>
<dbReference type="EMBL" id="CABVQH010000005">
    <property type="protein sequence ID" value="VWC63341.1"/>
    <property type="molecule type" value="Genomic_DNA"/>
</dbReference>
<dbReference type="InterPro" id="IPR020846">
    <property type="entry name" value="MFS_dom"/>
</dbReference>
<proteinExistence type="inferred from homology"/>
<feature type="transmembrane region" description="Helical" evidence="8">
    <location>
        <begin position="328"/>
        <end position="349"/>
    </location>
</feature>
<keyword evidence="3" id="KW-0813">Transport</keyword>
<evidence type="ECO:0000256" key="7">
    <source>
        <dbReference type="ARBA" id="ARBA00023136"/>
    </source>
</evidence>
<gene>
    <name evidence="10" type="ORF">BLA18109_01867</name>
</gene>
<evidence type="ECO:0000256" key="5">
    <source>
        <dbReference type="ARBA" id="ARBA00022692"/>
    </source>
</evidence>
<evidence type="ECO:0000256" key="6">
    <source>
        <dbReference type="ARBA" id="ARBA00022989"/>
    </source>
</evidence>
<dbReference type="RefSeq" id="WP_174950234.1">
    <property type="nucleotide sequence ID" value="NZ_CABVQH010000005.1"/>
</dbReference>
<dbReference type="Proteomes" id="UP000494260">
    <property type="component" value="Unassembled WGS sequence"/>
</dbReference>
<organism evidence="10 11">
    <name type="scientific">Burkholderia lata (strain ATCC 17760 / DSM 23089 / LMG 22485 / NCIMB 9086 / R18194 / 383)</name>
    <dbReference type="NCBI Taxonomy" id="482957"/>
    <lineage>
        <taxon>Bacteria</taxon>
        <taxon>Pseudomonadati</taxon>
        <taxon>Pseudomonadota</taxon>
        <taxon>Betaproteobacteria</taxon>
        <taxon>Burkholderiales</taxon>
        <taxon>Burkholderiaceae</taxon>
        <taxon>Burkholderia</taxon>
        <taxon>Burkholderia cepacia complex</taxon>
    </lineage>
</organism>
<keyword evidence="6 8" id="KW-1133">Transmembrane helix</keyword>
<evidence type="ECO:0000313" key="10">
    <source>
        <dbReference type="EMBL" id="VWC63341.1"/>
    </source>
</evidence>
<dbReference type="InterPro" id="IPR011701">
    <property type="entry name" value="MFS"/>
</dbReference>
<feature type="transmembrane region" description="Helical" evidence="8">
    <location>
        <begin position="210"/>
        <end position="228"/>
    </location>
</feature>
<comment type="similarity">
    <text evidence="2">Belongs to the major facilitator superfamily.</text>
</comment>
<dbReference type="Gene3D" id="1.20.1250.20">
    <property type="entry name" value="MFS general substrate transporter like domains"/>
    <property type="match status" value="1"/>
</dbReference>
<evidence type="ECO:0000256" key="3">
    <source>
        <dbReference type="ARBA" id="ARBA00022448"/>
    </source>
</evidence>
<evidence type="ECO:0000256" key="4">
    <source>
        <dbReference type="ARBA" id="ARBA00022475"/>
    </source>
</evidence>